<feature type="region of interest" description="Disordered" evidence="2">
    <location>
        <begin position="287"/>
        <end position="457"/>
    </location>
</feature>
<feature type="coiled-coil region" evidence="1">
    <location>
        <begin position="689"/>
        <end position="726"/>
    </location>
</feature>
<feature type="compositionally biased region" description="Basic and acidic residues" evidence="2">
    <location>
        <begin position="872"/>
        <end position="892"/>
    </location>
</feature>
<evidence type="ECO:0000313" key="5">
    <source>
        <dbReference type="Proteomes" id="UP000738359"/>
    </source>
</evidence>
<protein>
    <recommendedName>
        <fullName evidence="3">Ubinuclein middle domain-containing protein</fullName>
    </recommendedName>
</protein>
<feature type="compositionally biased region" description="Low complexity" evidence="2">
    <location>
        <begin position="928"/>
        <end position="952"/>
    </location>
</feature>
<comment type="caution">
    <text evidence="4">The sequence shown here is derived from an EMBL/GenBank/DDBJ whole genome shotgun (WGS) entry which is preliminary data.</text>
</comment>
<feature type="compositionally biased region" description="Polar residues" evidence="2">
    <location>
        <begin position="398"/>
        <end position="415"/>
    </location>
</feature>
<feature type="region of interest" description="Disordered" evidence="2">
    <location>
        <begin position="915"/>
        <end position="976"/>
    </location>
</feature>
<proteinExistence type="predicted"/>
<feature type="compositionally biased region" description="Low complexity" evidence="2">
    <location>
        <begin position="1027"/>
        <end position="1045"/>
    </location>
</feature>
<accession>A0A9P6J8X8</accession>
<sequence>MAATHPILGTLAGGVEGSRSGLVASCASIEHRSMLATLRTRSGKTSVGQGLEGADAQELRSLKALPPLNEDVQRTFILLAELARSETWEKKSKFPTRLRAPLFKCAKIALLTRSTGYLIEDNFFVHLQTIMPYNKFTLKKLIYKNILPAWLRELEDQNITLIAKFKTQVLSVGGPPSETSLASKTLAQTDTESGKKPAFSWTQGLRLLLWEIMEKSMEIRASMKELCQIDSTTFPTNRSEFQTRRMVYDEILACFPQGWVGASEIARQYLLLKEKITGQPVALRGSAELQDAEKSSGQSAARLETTAVERDRGELEDPVSGSTDAEILASSSSATEKPAALETQTPAAAAPSTCASALASTPASAEYRPLSPADSPESAHATLACDQTPAHSEPAKKTPTSNDPGALMETNQDSPTVGAKAPTEAKHTRSVSGTCPQNPVVISDSSPSDRRQSFHASATQRVPIVLRRQLFSEPAPTTLAAPEMGPRQRYPLHRPPMLPLPLSPLSPLTSYDGPATRAEPFQGAGSVAASSASTSSQSRGAPPPLSPNPIPLSAPVHQAIYDALLHAQGGPTKRIRRPYSDPAEMTEMMSTVHERQQQPYIEMHPSQHPSHHPSLHPSQQPRKLSYAEHEQFHSYWQSPPPPVPPPQQQQQHQPQQQQLPLVGRSEFVSASQRERIQIQLREQIQMRQQDKLQLQIKEQREKQHRIDRERRLREQLEQDKAMWEREQLQLAMLQSEAADQRALDEEHEHQQQQQRLRALFERSVRESEDHGYDLQPTDPVKPKRKKKQAPEDEVEDDEEEQKLLQAQEQRVQLQAQKLLEEQTRLVQLQQQKEQKKAQLKREERQRLVREAQQRRLEKQQQQTLGEQQLLDLRMEKDRIETGRKHKEKQQQIKARWEKELEIKLGMIQSMQGLEGMQEKPPKVKGRPRLQQQQQQQQQQQLQQQQQQLQRLLPKNDCKQQQQQQQQQSQTPQRGRQFKAGIVLQSPRTAGCQMTPSVTSAVVVTSPVQYHRHALQLSSHGSRPHPYHPSAQQSPQSSSRPSQAHPTSWHQDASLHQQQQRQQQAQRQHQGTAAAQSLREVSFAHPASGPISGHYTVQPSARNAKFIVTSQPCVSARHYPSQAHVTQRHQIHHVEHSPVL</sequence>
<feature type="region of interest" description="Disordered" evidence="2">
    <location>
        <begin position="476"/>
        <end position="553"/>
    </location>
</feature>
<feature type="region of interest" description="Disordered" evidence="2">
    <location>
        <begin position="1014"/>
        <end position="1076"/>
    </location>
</feature>
<keyword evidence="5" id="KW-1185">Reference proteome</keyword>
<dbReference type="Proteomes" id="UP000738359">
    <property type="component" value="Unassembled WGS sequence"/>
</dbReference>
<feature type="compositionally biased region" description="Low complexity" evidence="2">
    <location>
        <begin position="959"/>
        <end position="969"/>
    </location>
</feature>
<dbReference type="AlphaFoldDB" id="A0A9P6J8X8"/>
<feature type="domain" description="Ubinuclein middle" evidence="3">
    <location>
        <begin position="67"/>
        <end position="169"/>
    </location>
</feature>
<reference evidence="4" key="1">
    <citation type="journal article" date="2020" name="Fungal Divers.">
        <title>Resolving the Mortierellaceae phylogeny through synthesis of multi-gene phylogenetics and phylogenomics.</title>
        <authorList>
            <person name="Vandepol N."/>
            <person name="Liber J."/>
            <person name="Desiro A."/>
            <person name="Na H."/>
            <person name="Kennedy M."/>
            <person name="Barry K."/>
            <person name="Grigoriev I.V."/>
            <person name="Miller A.N."/>
            <person name="O'Donnell K."/>
            <person name="Stajich J.E."/>
            <person name="Bonito G."/>
        </authorList>
    </citation>
    <scope>NUCLEOTIDE SEQUENCE</scope>
    <source>
        <strain evidence="4">CK1249</strain>
    </source>
</reference>
<evidence type="ECO:0000313" key="4">
    <source>
        <dbReference type="EMBL" id="KAF9964757.1"/>
    </source>
</evidence>
<dbReference type="EMBL" id="JAAAHY010000327">
    <property type="protein sequence ID" value="KAF9964757.1"/>
    <property type="molecule type" value="Genomic_DNA"/>
</dbReference>
<feature type="compositionally biased region" description="Low complexity" evidence="2">
    <location>
        <begin position="859"/>
        <end position="871"/>
    </location>
</feature>
<gene>
    <name evidence="4" type="ORF">BGZ70_005982</name>
</gene>
<dbReference type="InterPro" id="IPR026947">
    <property type="entry name" value="UBN_middle_dom"/>
</dbReference>
<feature type="region of interest" description="Disordered" evidence="2">
    <location>
        <begin position="603"/>
        <end position="659"/>
    </location>
</feature>
<feature type="compositionally biased region" description="Pro residues" evidence="2">
    <location>
        <begin position="638"/>
        <end position="647"/>
    </location>
</feature>
<feature type="compositionally biased region" description="Low complexity" evidence="2">
    <location>
        <begin position="338"/>
        <end position="365"/>
    </location>
</feature>
<feature type="compositionally biased region" description="Basic and acidic residues" evidence="2">
    <location>
        <begin position="738"/>
        <end position="750"/>
    </location>
</feature>
<feature type="compositionally biased region" description="Low complexity" evidence="2">
    <location>
        <begin position="1055"/>
        <end position="1075"/>
    </location>
</feature>
<keyword evidence="1" id="KW-0175">Coiled coil</keyword>
<dbReference type="OrthoDB" id="5576775at2759"/>
<dbReference type="Pfam" id="PF14075">
    <property type="entry name" value="UBN_AB"/>
    <property type="match status" value="1"/>
</dbReference>
<feature type="region of interest" description="Disordered" evidence="2">
    <location>
        <begin position="1118"/>
        <end position="1139"/>
    </location>
</feature>
<feature type="compositionally biased region" description="Pro residues" evidence="2">
    <location>
        <begin position="493"/>
        <end position="504"/>
    </location>
</feature>
<feature type="compositionally biased region" description="Low complexity" evidence="2">
    <location>
        <begin position="523"/>
        <end position="540"/>
    </location>
</feature>
<evidence type="ECO:0000256" key="2">
    <source>
        <dbReference type="SAM" id="MobiDB-lite"/>
    </source>
</evidence>
<organism evidence="4 5">
    <name type="scientific">Mortierella alpina</name>
    <name type="common">Oleaginous fungus</name>
    <name type="synonym">Mortierella renispora</name>
    <dbReference type="NCBI Taxonomy" id="64518"/>
    <lineage>
        <taxon>Eukaryota</taxon>
        <taxon>Fungi</taxon>
        <taxon>Fungi incertae sedis</taxon>
        <taxon>Mucoromycota</taxon>
        <taxon>Mortierellomycotina</taxon>
        <taxon>Mortierellomycetes</taxon>
        <taxon>Mortierellales</taxon>
        <taxon>Mortierellaceae</taxon>
        <taxon>Mortierella</taxon>
    </lineage>
</organism>
<evidence type="ECO:0000256" key="1">
    <source>
        <dbReference type="SAM" id="Coils"/>
    </source>
</evidence>
<feature type="region of interest" description="Disordered" evidence="2">
    <location>
        <begin position="850"/>
        <end position="892"/>
    </location>
</feature>
<feature type="compositionally biased region" description="Low complexity" evidence="2">
    <location>
        <begin position="648"/>
        <end position="659"/>
    </location>
</feature>
<feature type="region of interest" description="Disordered" evidence="2">
    <location>
        <begin position="736"/>
        <end position="805"/>
    </location>
</feature>
<feature type="compositionally biased region" description="Pro residues" evidence="2">
    <location>
        <begin position="541"/>
        <end position="552"/>
    </location>
</feature>
<name>A0A9P6J8X8_MORAP</name>
<feature type="compositionally biased region" description="Acidic residues" evidence="2">
    <location>
        <begin position="791"/>
        <end position="800"/>
    </location>
</feature>
<feature type="compositionally biased region" description="Basic and acidic residues" evidence="2">
    <location>
        <begin position="758"/>
        <end position="772"/>
    </location>
</feature>
<evidence type="ECO:0000259" key="3">
    <source>
        <dbReference type="Pfam" id="PF14075"/>
    </source>
</evidence>